<feature type="region of interest" description="Disordered" evidence="5">
    <location>
        <begin position="131"/>
        <end position="155"/>
    </location>
</feature>
<keyword evidence="2 4" id="KW-0863">Zinc-finger</keyword>
<feature type="compositionally biased region" description="Low complexity" evidence="5">
    <location>
        <begin position="37"/>
        <end position="48"/>
    </location>
</feature>
<evidence type="ECO:0000259" key="7">
    <source>
        <dbReference type="PROSITE" id="PS50865"/>
    </source>
</evidence>
<dbReference type="PROSITE" id="PS01360">
    <property type="entry name" value="ZF_MYND_1"/>
    <property type="match status" value="1"/>
</dbReference>
<evidence type="ECO:0000256" key="1">
    <source>
        <dbReference type="ARBA" id="ARBA00022723"/>
    </source>
</evidence>
<dbReference type="Pfam" id="PF01753">
    <property type="entry name" value="zf-MYND"/>
    <property type="match status" value="1"/>
</dbReference>
<dbReference type="FunFam" id="2.30.30.140:FF:000048">
    <property type="entry name" value="Tudor domain containing 1"/>
    <property type="match status" value="1"/>
</dbReference>
<protein>
    <submittedName>
        <fullName evidence="8">Tudor domain containing 1</fullName>
    </submittedName>
</protein>
<evidence type="ECO:0000256" key="2">
    <source>
        <dbReference type="ARBA" id="ARBA00022771"/>
    </source>
</evidence>
<evidence type="ECO:0000256" key="5">
    <source>
        <dbReference type="SAM" id="MobiDB-lite"/>
    </source>
</evidence>
<dbReference type="Pfam" id="PF00567">
    <property type="entry name" value="TUDOR"/>
    <property type="match status" value="4"/>
</dbReference>
<dbReference type="PANTHER" id="PTHR22948:SF4">
    <property type="entry name" value="TUDOR DOMAIN-CONTAINING PROTEIN 1"/>
    <property type="match status" value="1"/>
</dbReference>
<name>A0A8D3BBA1_SCOMX</name>
<dbReference type="AlphaFoldDB" id="A0A8D3BBA1"/>
<sequence length="1139" mass="124680">TPMRMRNALTCSPNTCVAMNRSFSPNLVRPNLPLRKPSSSPVAVSSASTPPRPFSGPGVTAPGACWNSHCHLFLLSQVLGSEPPALTVYICNFCGQQGNFRCKRCKKTPYCSVTCQTEDWKVHRHTCRSIDQEPAKEKPKEVTASPAAGERTGQLEMKPADASTLPRVYLKDLNMTKIATGTDFQVSVVEFYSPGRFYLHAQSPELQEALQVISTELQKTYNCASVTTYVPCVGEVCGVQFSCDRNWYRGLVQTLSADQKTTKILYIDFGNEEDVPVERIRPLTANIQPFSPCAMECRIAGVVPSAGNWSGQCSIAVRQLLGGKAVTAKLVETLESGHVHAVDILLSMGKKLSVILLEHGFAEEQVNATPTRQDINSMTSASLENFKRRSSGKDDNAWAQPPEPLTQAVGESFPVVITHFQSPSDIIVQKVEHAGVIQELQFSLREHCCQVPAPQNFRPAPGTVCCAQFSEDKQWYRSKVLAYPSEERVCVGYLDFGNSEEVDLVNLRAISTSLLALPMQAMPCGLAGVQPVGERWSEDCLLALQRRLSNRILRIEIQGQDPLAGKALVAMIDEASDPQANVAELLISAGYAAPAPVTTASDQQVDQTTIASAEPHVSLPAREPLVWSFTKIPCDGQTVVLLPSVVDNPGEFYCRVDNLADHQRLIELGVELKQHCETDNSPFEPTVGEPCCAMFPGDGAWYRAMVKELSENHVSVNIVDYGYSMNIERSHLRSITPRLLTLPFQAIRCWLSGVEPLGSEWSSEALLWFQTRVDSELLSARVLSATERGYGVELKSRGQNVADALISEQLAKVPGKTPKETHANTGSEAKYQKSAKDNEHSQMHAQASNQAGASSKQKPTEGQTAVPSEVPSFPVDWKAAELPLNQTFKPYIVAVTSPSLFYLPNPSQNQQKLQQLMMEVAAFCTNNQASLSSAVLSIPAPGAACCAQFSGDNNWYRAVILEVGKNEMCVIYADYGNIEKVPFSRILPIPMHLLQLPFQITRCTLTGKEHFPVVWPEEVQQMFQNTILNGVLATVQSFDGSANVLSLTLPSEMGGGHVTAMLVDALLVQNKSDPRPATTRTADQANGSTPTASTPAEPHHPKPQTHQQDKNTSADSIDQLEQLMQLQLSLIKLLVGQRK</sequence>
<organism evidence="8 9">
    <name type="scientific">Scophthalmus maximus</name>
    <name type="common">Turbot</name>
    <name type="synonym">Psetta maxima</name>
    <dbReference type="NCBI Taxonomy" id="52904"/>
    <lineage>
        <taxon>Eukaryota</taxon>
        <taxon>Metazoa</taxon>
        <taxon>Chordata</taxon>
        <taxon>Craniata</taxon>
        <taxon>Vertebrata</taxon>
        <taxon>Euteleostomi</taxon>
        <taxon>Actinopterygii</taxon>
        <taxon>Neopterygii</taxon>
        <taxon>Teleostei</taxon>
        <taxon>Neoteleostei</taxon>
        <taxon>Acanthomorphata</taxon>
        <taxon>Carangaria</taxon>
        <taxon>Pleuronectiformes</taxon>
        <taxon>Pleuronectoidei</taxon>
        <taxon>Scophthalmidae</taxon>
        <taxon>Scophthalmus</taxon>
    </lineage>
</organism>
<evidence type="ECO:0000259" key="6">
    <source>
        <dbReference type="PROSITE" id="PS50304"/>
    </source>
</evidence>
<feature type="domain" description="Tudor" evidence="6">
    <location>
        <begin position="684"/>
        <end position="742"/>
    </location>
</feature>
<feature type="region of interest" description="Disordered" evidence="5">
    <location>
        <begin position="812"/>
        <end position="870"/>
    </location>
</feature>
<keyword evidence="3" id="KW-0862">Zinc</keyword>
<dbReference type="Proteomes" id="UP000694558">
    <property type="component" value="Chromosome 18"/>
</dbReference>
<feature type="compositionally biased region" description="Polar residues" evidence="5">
    <location>
        <begin position="1078"/>
        <end position="1094"/>
    </location>
</feature>
<dbReference type="InterPro" id="IPR002999">
    <property type="entry name" value="Tudor"/>
</dbReference>
<evidence type="ECO:0000313" key="8">
    <source>
        <dbReference type="Ensembl" id="ENSSMAP00000031478.2"/>
    </source>
</evidence>
<feature type="domain" description="Tudor" evidence="6">
    <location>
        <begin position="458"/>
        <end position="517"/>
    </location>
</feature>
<dbReference type="PANTHER" id="PTHR22948">
    <property type="entry name" value="TUDOR DOMAIN CONTAINING PROTEIN"/>
    <property type="match status" value="1"/>
</dbReference>
<feature type="compositionally biased region" description="Polar residues" evidence="5">
    <location>
        <begin position="1104"/>
        <end position="1116"/>
    </location>
</feature>
<keyword evidence="1" id="KW-0479">Metal-binding</keyword>
<dbReference type="GeneTree" id="ENSGT00940000158754"/>
<dbReference type="SMART" id="SM00333">
    <property type="entry name" value="TUDOR"/>
    <property type="match status" value="4"/>
</dbReference>
<dbReference type="SUPFAM" id="SSF63748">
    <property type="entry name" value="Tudor/PWWP/MBT"/>
    <property type="match status" value="4"/>
</dbReference>
<evidence type="ECO:0000256" key="4">
    <source>
        <dbReference type="PROSITE-ProRule" id="PRU00134"/>
    </source>
</evidence>
<dbReference type="Ensembl" id="ENSSMAT00000031864.2">
    <property type="protein sequence ID" value="ENSSMAP00000031478.2"/>
    <property type="gene ID" value="ENSSMAG00000019271.2"/>
</dbReference>
<feature type="region of interest" description="Disordered" evidence="5">
    <location>
        <begin position="1073"/>
        <end position="1118"/>
    </location>
</feature>
<proteinExistence type="predicted"/>
<accession>A0A8D3BBA1</accession>
<dbReference type="PROSITE" id="PS50304">
    <property type="entry name" value="TUDOR"/>
    <property type="match status" value="4"/>
</dbReference>
<feature type="compositionally biased region" description="Basic and acidic residues" evidence="5">
    <location>
        <begin position="131"/>
        <end position="141"/>
    </location>
</feature>
<dbReference type="InterPro" id="IPR050621">
    <property type="entry name" value="Tudor_domain_containing"/>
</dbReference>
<gene>
    <name evidence="8" type="primary">TDRD1</name>
</gene>
<evidence type="ECO:0000313" key="9">
    <source>
        <dbReference type="Proteomes" id="UP000694558"/>
    </source>
</evidence>
<feature type="domain" description="Tudor" evidence="6">
    <location>
        <begin position="230"/>
        <end position="290"/>
    </location>
</feature>
<dbReference type="InterPro" id="IPR047377">
    <property type="entry name" value="Tudor_TDRD1_rpt2"/>
</dbReference>
<feature type="compositionally biased region" description="Basic and acidic residues" evidence="5">
    <location>
        <begin position="830"/>
        <end position="842"/>
    </location>
</feature>
<dbReference type="GO" id="GO:0008270">
    <property type="term" value="F:zinc ion binding"/>
    <property type="evidence" value="ECO:0007669"/>
    <property type="project" value="UniProtKB-KW"/>
</dbReference>
<dbReference type="FunFam" id="2.30.30.140:FF:000018">
    <property type="entry name" value="Serine/threonine-protein kinase 31"/>
    <property type="match status" value="2"/>
</dbReference>
<feature type="domain" description="Tudor" evidence="6">
    <location>
        <begin position="938"/>
        <end position="996"/>
    </location>
</feature>
<reference evidence="8" key="1">
    <citation type="submission" date="2023-05" db="EMBL/GenBank/DDBJ databases">
        <title>High-quality long-read genome of Scophthalmus maximus.</title>
        <authorList>
            <person name="Lien S."/>
            <person name="Martinez P."/>
        </authorList>
    </citation>
    <scope>NUCLEOTIDE SEQUENCE [LARGE SCALE GENOMIC DNA]</scope>
</reference>
<dbReference type="InterPro" id="IPR035437">
    <property type="entry name" value="SNase_OB-fold_sf"/>
</dbReference>
<evidence type="ECO:0000256" key="3">
    <source>
        <dbReference type="ARBA" id="ARBA00022833"/>
    </source>
</evidence>
<feature type="region of interest" description="Disordered" evidence="5">
    <location>
        <begin position="30"/>
        <end position="55"/>
    </location>
</feature>
<dbReference type="InterPro" id="IPR002893">
    <property type="entry name" value="Znf_MYND"/>
</dbReference>
<dbReference type="PROSITE" id="PS50865">
    <property type="entry name" value="ZF_MYND_2"/>
    <property type="match status" value="1"/>
</dbReference>
<dbReference type="Gene3D" id="6.10.140.2220">
    <property type="match status" value="1"/>
</dbReference>
<dbReference type="SUPFAM" id="SSF144232">
    <property type="entry name" value="HIT/MYND zinc finger-like"/>
    <property type="match status" value="1"/>
</dbReference>
<dbReference type="Gene3D" id="2.30.30.140">
    <property type="match status" value="4"/>
</dbReference>
<feature type="domain" description="MYND-type" evidence="7">
    <location>
        <begin position="91"/>
        <end position="127"/>
    </location>
</feature>
<reference evidence="8" key="2">
    <citation type="submission" date="2025-08" db="UniProtKB">
        <authorList>
            <consortium name="Ensembl"/>
        </authorList>
    </citation>
    <scope>IDENTIFICATION</scope>
</reference>
<feature type="compositionally biased region" description="Polar residues" evidence="5">
    <location>
        <begin position="843"/>
        <end position="866"/>
    </location>
</feature>
<dbReference type="CDD" id="cd20409">
    <property type="entry name" value="Tudor_TDRD1_rpt2"/>
    <property type="match status" value="1"/>
</dbReference>
<dbReference type="Gene3D" id="2.40.50.90">
    <property type="match status" value="4"/>
</dbReference>